<evidence type="ECO:0000313" key="3">
    <source>
        <dbReference type="Proteomes" id="UP000070501"/>
    </source>
</evidence>
<reference evidence="3" key="1">
    <citation type="submission" date="2016-02" db="EMBL/GenBank/DDBJ databases">
        <title>Draft genome sequence of Microdochium bolleyi, a fungal endophyte of beachgrass.</title>
        <authorList>
            <consortium name="DOE Joint Genome Institute"/>
            <person name="David A.S."/>
            <person name="May G."/>
            <person name="Haridas S."/>
            <person name="Lim J."/>
            <person name="Wang M."/>
            <person name="Labutti K."/>
            <person name="Lipzen A."/>
            <person name="Barry K."/>
            <person name="Grigoriev I.V."/>
        </authorList>
    </citation>
    <scope>NUCLEOTIDE SEQUENCE [LARGE SCALE GENOMIC DNA]</scope>
    <source>
        <strain evidence="3">J235TASD1</strain>
    </source>
</reference>
<dbReference type="AlphaFoldDB" id="A0A136ITT6"/>
<dbReference type="InParanoid" id="A0A136ITT6"/>
<feature type="compositionally biased region" description="Low complexity" evidence="1">
    <location>
        <begin position="318"/>
        <end position="329"/>
    </location>
</feature>
<dbReference type="PANTHER" id="PTHR38166">
    <property type="entry name" value="C2H2-TYPE DOMAIN-CONTAINING PROTEIN-RELATED"/>
    <property type="match status" value="1"/>
</dbReference>
<dbReference type="Proteomes" id="UP000070501">
    <property type="component" value="Unassembled WGS sequence"/>
</dbReference>
<dbReference type="EMBL" id="KQ964259">
    <property type="protein sequence ID" value="KXJ88327.1"/>
    <property type="molecule type" value="Genomic_DNA"/>
</dbReference>
<dbReference type="STRING" id="196109.A0A136ITT6"/>
<organism evidence="2 3">
    <name type="scientific">Microdochium bolleyi</name>
    <dbReference type="NCBI Taxonomy" id="196109"/>
    <lineage>
        <taxon>Eukaryota</taxon>
        <taxon>Fungi</taxon>
        <taxon>Dikarya</taxon>
        <taxon>Ascomycota</taxon>
        <taxon>Pezizomycotina</taxon>
        <taxon>Sordariomycetes</taxon>
        <taxon>Xylariomycetidae</taxon>
        <taxon>Xylariales</taxon>
        <taxon>Microdochiaceae</taxon>
        <taxon>Microdochium</taxon>
    </lineage>
</organism>
<name>A0A136ITT6_9PEZI</name>
<evidence type="ECO:0000256" key="1">
    <source>
        <dbReference type="SAM" id="MobiDB-lite"/>
    </source>
</evidence>
<accession>A0A136ITT6</accession>
<feature type="region of interest" description="Disordered" evidence="1">
    <location>
        <begin position="288"/>
        <end position="337"/>
    </location>
</feature>
<keyword evidence="3" id="KW-1185">Reference proteome</keyword>
<dbReference type="OrthoDB" id="3564303at2759"/>
<feature type="region of interest" description="Disordered" evidence="1">
    <location>
        <begin position="29"/>
        <end position="99"/>
    </location>
</feature>
<dbReference type="PANTHER" id="PTHR38166:SF1">
    <property type="entry name" value="C2H2-TYPE DOMAIN-CONTAINING PROTEIN"/>
    <property type="match status" value="1"/>
</dbReference>
<evidence type="ECO:0008006" key="4">
    <source>
        <dbReference type="Google" id="ProtNLM"/>
    </source>
</evidence>
<proteinExistence type="predicted"/>
<gene>
    <name evidence="2" type="ORF">Micbo1qcDRAFT_166995</name>
</gene>
<evidence type="ECO:0000313" key="2">
    <source>
        <dbReference type="EMBL" id="KXJ88327.1"/>
    </source>
</evidence>
<sequence length="417" mass="46404">MLHKGHPFNQQLPGLVDAAVRQYTAWRSHKECTQPSTTGKRRRGTDGENSGRAGGVSSRRGLGKDSQRDGDDDEEEGDESKSRKRARGPSSGDQPELDDNNATLACPYYKYNKLRHDRCLYLQLRRIKDVKQHLRRAHNQPHFCPICGVAFADSRDDLNEHLIARTCERREFQVPEGVTDSHRAKFTQRVARTLSLSEQWFTVWDILFPGQPRPESPFVEGPVAEVSAEVILWWNRHGRSVVSDHIEANGGAEEFERRVRNYERDLATLFVTVGRDLLGRVVDRMRAGHESGDAATRDSPVASEKHATAETQTALGGSSTSAEAPSSSHVSRDSLDEEREFGKALDRAFAPVAAVAAIAGHDECAVPWQNGQRSSSPVSLLERKANVAAEAEPGFEFSAGALPMWWEMPGFEMDSFT</sequence>
<protein>
    <recommendedName>
        <fullName evidence="4">C2H2-type domain-containing protein</fullName>
    </recommendedName>
</protein>